<name>A0ABR0SJC8_9HYPO</name>
<evidence type="ECO:0000313" key="2">
    <source>
        <dbReference type="Proteomes" id="UP001338125"/>
    </source>
</evidence>
<proteinExistence type="predicted"/>
<dbReference type="EMBL" id="JAVFKD010000012">
    <property type="protein sequence ID" value="KAK5992258.1"/>
    <property type="molecule type" value="Genomic_DNA"/>
</dbReference>
<dbReference type="Proteomes" id="UP001338125">
    <property type="component" value="Unassembled WGS sequence"/>
</dbReference>
<evidence type="ECO:0000313" key="1">
    <source>
        <dbReference type="EMBL" id="KAK5992258.1"/>
    </source>
</evidence>
<sequence length="68" mass="7664">MRPIRITTTTYTYTTTEPHILGHSCPQTTTIASSHSSQSKSPNYLVLRMNARSLLGARITTRTTYYTL</sequence>
<reference evidence="1 2" key="1">
    <citation type="submission" date="2024-01" db="EMBL/GenBank/DDBJ databases">
        <title>Complete genome of Cladobotryum mycophilum ATHUM6906.</title>
        <authorList>
            <person name="Christinaki A.C."/>
            <person name="Myridakis A.I."/>
            <person name="Kouvelis V.N."/>
        </authorList>
    </citation>
    <scope>NUCLEOTIDE SEQUENCE [LARGE SCALE GENOMIC DNA]</scope>
    <source>
        <strain evidence="1 2">ATHUM6906</strain>
    </source>
</reference>
<keyword evidence="2" id="KW-1185">Reference proteome</keyword>
<comment type="caution">
    <text evidence="1">The sequence shown here is derived from an EMBL/GenBank/DDBJ whole genome shotgun (WGS) entry which is preliminary data.</text>
</comment>
<protein>
    <submittedName>
        <fullName evidence="1">Uncharacterized protein</fullName>
    </submittedName>
</protein>
<gene>
    <name evidence="1" type="ORF">PT974_05659</name>
</gene>
<organism evidence="1 2">
    <name type="scientific">Cladobotryum mycophilum</name>
    <dbReference type="NCBI Taxonomy" id="491253"/>
    <lineage>
        <taxon>Eukaryota</taxon>
        <taxon>Fungi</taxon>
        <taxon>Dikarya</taxon>
        <taxon>Ascomycota</taxon>
        <taxon>Pezizomycotina</taxon>
        <taxon>Sordariomycetes</taxon>
        <taxon>Hypocreomycetidae</taxon>
        <taxon>Hypocreales</taxon>
        <taxon>Hypocreaceae</taxon>
        <taxon>Cladobotryum</taxon>
    </lineage>
</organism>
<accession>A0ABR0SJC8</accession>